<accession>A0A392MFC3</accession>
<dbReference type="GO" id="GO:0006952">
    <property type="term" value="P:defense response"/>
    <property type="evidence" value="ECO:0007669"/>
    <property type="project" value="InterPro"/>
</dbReference>
<dbReference type="SUPFAM" id="SSF52540">
    <property type="entry name" value="P-loop containing nucleoside triphosphate hydrolases"/>
    <property type="match status" value="1"/>
</dbReference>
<dbReference type="EMBL" id="LXQA010009553">
    <property type="protein sequence ID" value="MCH86001.1"/>
    <property type="molecule type" value="Genomic_DNA"/>
</dbReference>
<dbReference type="InterPro" id="IPR044974">
    <property type="entry name" value="Disease_R_plants"/>
</dbReference>
<keyword evidence="3" id="KW-1185">Reference proteome</keyword>
<dbReference type="AlphaFoldDB" id="A0A392MFC3"/>
<protein>
    <submittedName>
        <fullName evidence="2">Disease resistance protein</fullName>
    </submittedName>
</protein>
<dbReference type="Gene3D" id="3.40.50.300">
    <property type="entry name" value="P-loop containing nucleotide triphosphate hydrolases"/>
    <property type="match status" value="1"/>
</dbReference>
<comment type="caution">
    <text evidence="2">The sequence shown here is derived from an EMBL/GenBank/DDBJ whole genome shotgun (WGS) entry which is preliminary data.</text>
</comment>
<dbReference type="GO" id="GO:0043531">
    <property type="term" value="F:ADP binding"/>
    <property type="evidence" value="ECO:0007669"/>
    <property type="project" value="InterPro"/>
</dbReference>
<name>A0A392MFC3_9FABA</name>
<evidence type="ECO:0000313" key="3">
    <source>
        <dbReference type="Proteomes" id="UP000265520"/>
    </source>
</evidence>
<evidence type="ECO:0000259" key="1">
    <source>
        <dbReference type="Pfam" id="PF00931"/>
    </source>
</evidence>
<gene>
    <name evidence="2" type="ORF">A2U01_0006855</name>
</gene>
<dbReference type="InterPro" id="IPR002182">
    <property type="entry name" value="NB-ARC"/>
</dbReference>
<proteinExistence type="predicted"/>
<evidence type="ECO:0000313" key="2">
    <source>
        <dbReference type="EMBL" id="MCH86001.1"/>
    </source>
</evidence>
<reference evidence="2 3" key="1">
    <citation type="journal article" date="2018" name="Front. Plant Sci.">
        <title>Red Clover (Trifolium pratense) and Zigzag Clover (T. medium) - A Picture of Genomic Similarities and Differences.</title>
        <authorList>
            <person name="Dluhosova J."/>
            <person name="Istvanek J."/>
            <person name="Nedelnik J."/>
            <person name="Repkova J."/>
        </authorList>
    </citation>
    <scope>NUCLEOTIDE SEQUENCE [LARGE SCALE GENOMIC DNA]</scope>
    <source>
        <strain evidence="3">cv. 10/8</strain>
        <tissue evidence="2">Leaf</tissue>
    </source>
</reference>
<dbReference type="PANTHER" id="PTHR11017:SF562">
    <property type="entry name" value="ADP-RIBOSYL CYCLASE_CYCLIC ADP-RIBOSE HYDROLASE"/>
    <property type="match status" value="1"/>
</dbReference>
<feature type="non-terminal residue" evidence="2">
    <location>
        <position position="187"/>
    </location>
</feature>
<dbReference type="Pfam" id="PF00931">
    <property type="entry name" value="NB-ARC"/>
    <property type="match status" value="1"/>
</dbReference>
<dbReference type="Proteomes" id="UP000265520">
    <property type="component" value="Unassembled WGS sequence"/>
</dbReference>
<organism evidence="2 3">
    <name type="scientific">Trifolium medium</name>
    <dbReference type="NCBI Taxonomy" id="97028"/>
    <lineage>
        <taxon>Eukaryota</taxon>
        <taxon>Viridiplantae</taxon>
        <taxon>Streptophyta</taxon>
        <taxon>Embryophyta</taxon>
        <taxon>Tracheophyta</taxon>
        <taxon>Spermatophyta</taxon>
        <taxon>Magnoliopsida</taxon>
        <taxon>eudicotyledons</taxon>
        <taxon>Gunneridae</taxon>
        <taxon>Pentapetalae</taxon>
        <taxon>rosids</taxon>
        <taxon>fabids</taxon>
        <taxon>Fabales</taxon>
        <taxon>Fabaceae</taxon>
        <taxon>Papilionoideae</taxon>
        <taxon>50 kb inversion clade</taxon>
        <taxon>NPAAA clade</taxon>
        <taxon>Hologalegina</taxon>
        <taxon>IRL clade</taxon>
        <taxon>Trifolieae</taxon>
        <taxon>Trifolium</taxon>
    </lineage>
</organism>
<dbReference type="PRINTS" id="PR00364">
    <property type="entry name" value="DISEASERSIST"/>
</dbReference>
<dbReference type="InterPro" id="IPR027417">
    <property type="entry name" value="P-loop_NTPase"/>
</dbReference>
<dbReference type="PANTHER" id="PTHR11017">
    <property type="entry name" value="LEUCINE-RICH REPEAT-CONTAINING PROTEIN"/>
    <property type="match status" value="1"/>
</dbReference>
<sequence length="187" mass="21211">MVVLEKMKVWVLQKRQLISTIGFSDGGLGKVNRDDSQLVNDIVKDVRKMLSLSYPNELKNFIQKAENNIDIESLLREHKKIGIWGSGGMGKTTIAKYLFACYFAQYDSVCLLENVREDTEKNGVTHVRNKLLCELLRRPVTASEVVGLHTFIKRSLIGKKVLVVLDDVDNMHQLDNLCSYLDELGPD</sequence>
<feature type="domain" description="NB-ARC" evidence="1">
    <location>
        <begin position="73"/>
        <end position="181"/>
    </location>
</feature>